<name>A0A375HEV7_9BURK</name>
<evidence type="ECO:0000313" key="1">
    <source>
        <dbReference type="EMBL" id="SPD48800.1"/>
    </source>
</evidence>
<reference evidence="1" key="1">
    <citation type="submission" date="2018-01" db="EMBL/GenBank/DDBJ databases">
        <authorList>
            <person name="Gaut B.S."/>
            <person name="Morton B.R."/>
            <person name="Clegg M.T."/>
            <person name="Duvall M.R."/>
        </authorList>
    </citation>
    <scope>NUCLEOTIDE SEQUENCE</scope>
    <source>
        <strain evidence="1">Cupriavidus taiwanensis STM 8555</strain>
    </source>
</reference>
<accession>A0A375HEV7</accession>
<dbReference type="Pfam" id="PF05717">
    <property type="entry name" value="TnpB_IS66"/>
    <property type="match status" value="1"/>
</dbReference>
<protein>
    <recommendedName>
        <fullName evidence="2">Transposase</fullName>
    </recommendedName>
</protein>
<sequence length="106" mass="11952">MAGCWRKDMCSGFNSLAAKVHTVLERIPFSDSVFVFHRRRGDLVKPLWWIGDDMCLLMKPLLVRGRFVWSRAVGGVVSPSQPQISMLLEGIDLRQPVRTAEPISAL</sequence>
<keyword evidence="1" id="KW-0614">Plasmid</keyword>
<dbReference type="PANTHER" id="PTHR36455:SF1">
    <property type="entry name" value="BLR8292 PROTEIN"/>
    <property type="match status" value="1"/>
</dbReference>
<organism evidence="1">
    <name type="scientific">Cupriavidus taiwanensis</name>
    <dbReference type="NCBI Taxonomy" id="164546"/>
    <lineage>
        <taxon>Bacteria</taxon>
        <taxon>Pseudomonadati</taxon>
        <taxon>Pseudomonadota</taxon>
        <taxon>Betaproteobacteria</taxon>
        <taxon>Burkholderiales</taxon>
        <taxon>Burkholderiaceae</taxon>
        <taxon>Cupriavidus</taxon>
    </lineage>
</organism>
<gene>
    <name evidence="1" type="ORF">CBM2612_P0145</name>
</gene>
<dbReference type="AlphaFoldDB" id="A0A375HEV7"/>
<geneLocation type="plasmid" evidence="1">
    <name>I</name>
</geneLocation>
<dbReference type="NCBIfam" id="NF033819">
    <property type="entry name" value="IS66_TnpB"/>
    <property type="match status" value="1"/>
</dbReference>
<dbReference type="PANTHER" id="PTHR36455">
    <property type="match status" value="1"/>
</dbReference>
<dbReference type="EMBL" id="LT984809">
    <property type="protein sequence ID" value="SPD48800.1"/>
    <property type="molecule type" value="Genomic_DNA"/>
</dbReference>
<dbReference type="InterPro" id="IPR008878">
    <property type="entry name" value="Transposase_IS66_Orf2"/>
</dbReference>
<proteinExistence type="predicted"/>
<evidence type="ECO:0008006" key="2">
    <source>
        <dbReference type="Google" id="ProtNLM"/>
    </source>
</evidence>